<evidence type="ECO:0000313" key="2">
    <source>
        <dbReference type="EMBL" id="TWG28324.1"/>
    </source>
</evidence>
<gene>
    <name evidence="2" type="ORF">FHX75_111476</name>
</gene>
<organism evidence="2 3">
    <name type="scientific">Micromonospora palomenae</name>
    <dbReference type="NCBI Taxonomy" id="1461247"/>
    <lineage>
        <taxon>Bacteria</taxon>
        <taxon>Bacillati</taxon>
        <taxon>Actinomycetota</taxon>
        <taxon>Actinomycetes</taxon>
        <taxon>Micromonosporales</taxon>
        <taxon>Micromonosporaceae</taxon>
        <taxon>Micromonospora</taxon>
    </lineage>
</organism>
<feature type="compositionally biased region" description="Basic and acidic residues" evidence="1">
    <location>
        <begin position="51"/>
        <end position="62"/>
    </location>
</feature>
<reference evidence="2 3" key="1">
    <citation type="submission" date="2019-06" db="EMBL/GenBank/DDBJ databases">
        <title>Sequencing the genomes of 1000 actinobacteria strains.</title>
        <authorList>
            <person name="Klenk H.-P."/>
        </authorList>
    </citation>
    <scope>NUCLEOTIDE SEQUENCE [LARGE SCALE GENOMIC DNA]</scope>
    <source>
        <strain evidence="2 3">DSM 102131</strain>
    </source>
</reference>
<keyword evidence="3" id="KW-1185">Reference proteome</keyword>
<evidence type="ECO:0000313" key="3">
    <source>
        <dbReference type="Proteomes" id="UP000319927"/>
    </source>
</evidence>
<comment type="caution">
    <text evidence="2">The sequence shown here is derived from an EMBL/GenBank/DDBJ whole genome shotgun (WGS) entry which is preliminary data.</text>
</comment>
<dbReference type="AlphaFoldDB" id="A0A561WWV5"/>
<evidence type="ECO:0000256" key="1">
    <source>
        <dbReference type="SAM" id="MobiDB-lite"/>
    </source>
</evidence>
<accession>A0A561WWV5</accession>
<name>A0A561WWV5_9ACTN</name>
<dbReference type="Proteomes" id="UP000319927">
    <property type="component" value="Unassembled WGS sequence"/>
</dbReference>
<sequence>MTTAWVLLGVFGAVVTSAVAWVAWRDRQRTASAEDPGARQAAVVQQQQYEQGRHVTQSDRIRGGGLGS</sequence>
<protein>
    <submittedName>
        <fullName evidence="2">Uncharacterized protein</fullName>
    </submittedName>
</protein>
<dbReference type="EMBL" id="VIXA01000001">
    <property type="protein sequence ID" value="TWG28324.1"/>
    <property type="molecule type" value="Genomic_DNA"/>
</dbReference>
<proteinExistence type="predicted"/>
<dbReference type="RefSeq" id="WP_154937370.1">
    <property type="nucleotide sequence ID" value="NZ_VIXA01000001.1"/>
</dbReference>
<feature type="region of interest" description="Disordered" evidence="1">
    <location>
        <begin position="31"/>
        <end position="68"/>
    </location>
</feature>